<feature type="compositionally biased region" description="Low complexity" evidence="1">
    <location>
        <begin position="1"/>
        <end position="21"/>
    </location>
</feature>
<evidence type="ECO:0008006" key="3">
    <source>
        <dbReference type="Google" id="ProtNLM"/>
    </source>
</evidence>
<sequence>MGNRFTTPTPTLSPTPTLRPTNEYLFKPVPTPTPEIILTPSPTATCSSNRDCIRDVEFCYFDPISNCGRGGGPLGLCKSRPESCPTQDSEEKRIWEGCDNLKYKSECLMNARGISMKSCRGNDHLCWGAYGKCLECSTPYGNVWTCLPDNMICD</sequence>
<feature type="region of interest" description="Disordered" evidence="1">
    <location>
        <begin position="1"/>
        <end position="22"/>
    </location>
</feature>
<dbReference type="EMBL" id="HBEL01043124">
    <property type="protein sequence ID" value="CAD8423941.1"/>
    <property type="molecule type" value="Transcribed_RNA"/>
</dbReference>
<protein>
    <recommendedName>
        <fullName evidence="3">Kazal-like domain-containing protein</fullName>
    </recommendedName>
</protein>
<accession>A0A7S0GH73</accession>
<gene>
    <name evidence="2" type="ORF">PINE0816_LOCUS20100</name>
</gene>
<reference evidence="2" key="1">
    <citation type="submission" date="2021-01" db="EMBL/GenBank/DDBJ databases">
        <authorList>
            <person name="Corre E."/>
            <person name="Pelletier E."/>
            <person name="Niang G."/>
            <person name="Scheremetjew M."/>
            <person name="Finn R."/>
            <person name="Kale V."/>
            <person name="Holt S."/>
            <person name="Cochrane G."/>
            <person name="Meng A."/>
            <person name="Brown T."/>
            <person name="Cohen L."/>
        </authorList>
    </citation>
    <scope>NUCLEOTIDE SEQUENCE</scope>
    <source>
        <strain evidence="2">CCAP1064/1</strain>
    </source>
</reference>
<name>A0A7S0GH73_9STRA</name>
<organism evidence="2">
    <name type="scientific">Proboscia inermis</name>
    <dbReference type="NCBI Taxonomy" id="420281"/>
    <lineage>
        <taxon>Eukaryota</taxon>
        <taxon>Sar</taxon>
        <taxon>Stramenopiles</taxon>
        <taxon>Ochrophyta</taxon>
        <taxon>Bacillariophyta</taxon>
        <taxon>Coscinodiscophyceae</taxon>
        <taxon>Rhizosoleniophycidae</taxon>
        <taxon>Rhizosoleniales</taxon>
        <taxon>Rhizosoleniaceae</taxon>
        <taxon>Proboscia</taxon>
    </lineage>
</organism>
<dbReference type="AlphaFoldDB" id="A0A7S0GH73"/>
<evidence type="ECO:0000256" key="1">
    <source>
        <dbReference type="SAM" id="MobiDB-lite"/>
    </source>
</evidence>
<evidence type="ECO:0000313" key="2">
    <source>
        <dbReference type="EMBL" id="CAD8423941.1"/>
    </source>
</evidence>
<proteinExistence type="predicted"/>